<dbReference type="Gene3D" id="1.20.920.10">
    <property type="entry name" value="Bromodomain-like"/>
    <property type="match status" value="1"/>
</dbReference>
<feature type="non-terminal residue" evidence="9">
    <location>
        <position position="1"/>
    </location>
</feature>
<gene>
    <name evidence="9" type="ORF">FSP39_009255</name>
</gene>
<evidence type="ECO:0000256" key="3">
    <source>
        <dbReference type="ARBA" id="ARBA00023117"/>
    </source>
</evidence>
<accession>A0AA89BKH1</accession>
<feature type="compositionally biased region" description="Acidic residues" evidence="7">
    <location>
        <begin position="29"/>
        <end position="39"/>
    </location>
</feature>
<evidence type="ECO:0000256" key="7">
    <source>
        <dbReference type="SAM" id="MobiDB-lite"/>
    </source>
</evidence>
<keyword evidence="5" id="KW-0539">Nucleus</keyword>
<feature type="domain" description="Bromo" evidence="8">
    <location>
        <begin position="69"/>
        <end position="139"/>
    </location>
</feature>
<dbReference type="Pfam" id="PF12024">
    <property type="entry name" value="DUF3512"/>
    <property type="match status" value="1"/>
</dbReference>
<dbReference type="InterPro" id="IPR051831">
    <property type="entry name" value="Bromodomain_contain_prot"/>
</dbReference>
<keyword evidence="3 6" id="KW-0103">Bromodomain</keyword>
<feature type="compositionally biased region" description="Polar residues" evidence="7">
    <location>
        <begin position="417"/>
        <end position="435"/>
    </location>
</feature>
<dbReference type="GO" id="GO:0005634">
    <property type="term" value="C:nucleus"/>
    <property type="evidence" value="ECO:0007669"/>
    <property type="project" value="UniProtKB-SubCell"/>
</dbReference>
<dbReference type="InterPro" id="IPR021900">
    <property type="entry name" value="DUF3512"/>
</dbReference>
<evidence type="ECO:0000259" key="8">
    <source>
        <dbReference type="PROSITE" id="PS50014"/>
    </source>
</evidence>
<organism evidence="9 10">
    <name type="scientific">Pinctada imbricata</name>
    <name type="common">Atlantic pearl-oyster</name>
    <name type="synonym">Pinctada martensii</name>
    <dbReference type="NCBI Taxonomy" id="66713"/>
    <lineage>
        <taxon>Eukaryota</taxon>
        <taxon>Metazoa</taxon>
        <taxon>Spiralia</taxon>
        <taxon>Lophotrochozoa</taxon>
        <taxon>Mollusca</taxon>
        <taxon>Bivalvia</taxon>
        <taxon>Autobranchia</taxon>
        <taxon>Pteriomorphia</taxon>
        <taxon>Pterioida</taxon>
        <taxon>Pterioidea</taxon>
        <taxon>Pteriidae</taxon>
        <taxon>Pinctada</taxon>
    </lineage>
</organism>
<evidence type="ECO:0000313" key="10">
    <source>
        <dbReference type="Proteomes" id="UP001186944"/>
    </source>
</evidence>
<evidence type="ECO:0000256" key="1">
    <source>
        <dbReference type="ARBA" id="ARBA00004123"/>
    </source>
</evidence>
<dbReference type="SUPFAM" id="SSF47370">
    <property type="entry name" value="Bromodomain"/>
    <property type="match status" value="1"/>
</dbReference>
<dbReference type="InterPro" id="IPR036427">
    <property type="entry name" value="Bromodomain-like_sf"/>
</dbReference>
<name>A0AA89BKH1_PINIB</name>
<dbReference type="AlphaFoldDB" id="A0AA89BKH1"/>
<keyword evidence="4" id="KW-0804">Transcription</keyword>
<feature type="compositionally biased region" description="Acidic residues" evidence="7">
    <location>
        <begin position="8"/>
        <end position="20"/>
    </location>
</feature>
<dbReference type="Proteomes" id="UP001186944">
    <property type="component" value="Unassembled WGS sequence"/>
</dbReference>
<dbReference type="PANTHER" id="PTHR22881">
    <property type="entry name" value="BROMODOMAIN CONTAINING PROTEIN"/>
    <property type="match status" value="1"/>
</dbReference>
<dbReference type="PRINTS" id="PR00503">
    <property type="entry name" value="BROMODOMAIN"/>
</dbReference>
<feature type="region of interest" description="Disordered" evidence="7">
    <location>
        <begin position="383"/>
        <end position="436"/>
    </location>
</feature>
<reference evidence="9" key="1">
    <citation type="submission" date="2019-08" db="EMBL/GenBank/DDBJ databases">
        <title>The improved chromosome-level genome for the pearl oyster Pinctada fucata martensii using PacBio sequencing and Hi-C.</title>
        <authorList>
            <person name="Zheng Z."/>
        </authorList>
    </citation>
    <scope>NUCLEOTIDE SEQUENCE</scope>
    <source>
        <strain evidence="9">ZZ-2019</strain>
        <tissue evidence="9">Adductor muscle</tissue>
    </source>
</reference>
<evidence type="ECO:0000256" key="6">
    <source>
        <dbReference type="PROSITE-ProRule" id="PRU00035"/>
    </source>
</evidence>
<dbReference type="EMBL" id="VSWD01000012">
    <property type="protein sequence ID" value="KAK3085828.1"/>
    <property type="molecule type" value="Genomic_DNA"/>
</dbReference>
<protein>
    <recommendedName>
        <fullName evidence="8">Bromo domain-containing protein</fullName>
    </recommendedName>
</protein>
<dbReference type="GO" id="GO:0006357">
    <property type="term" value="P:regulation of transcription by RNA polymerase II"/>
    <property type="evidence" value="ECO:0007669"/>
    <property type="project" value="TreeGrafter"/>
</dbReference>
<evidence type="ECO:0000313" key="9">
    <source>
        <dbReference type="EMBL" id="KAK3085828.1"/>
    </source>
</evidence>
<evidence type="ECO:0000256" key="5">
    <source>
        <dbReference type="ARBA" id="ARBA00023242"/>
    </source>
</evidence>
<sequence length="623" mass="69243">SKKSHQSDEEEVSQEDEEDEPVAKKPYIEDTDEAQDGEEDKASTTGGPRRNEDHGVLRICLKHIQKSLQKKDVNGFFAYPVNDMIAPGYSSIILSPMDFSTMMNKIENNEYRNVMEYKKDFVLMCNNAMTYNRPETIYYKEAKRLIHVGIKQMSKDKLIHMKKTLPFLASMKYEELGVDEPDDTKAVVEAVLEEEQREMERAKDREKIGRFEAVPDNLSPEEILAQAQAAAKDAAEMLTLRQPRSKFGFLRRRSDGSTSMTLLNPDNDGIVSETEKVVNLGSIIGKLTSGSGTISGFKEDKRNRVTPVTYLNYGPFSSYGPSYDSTFANVSKEESDLLLSTYGDETGIQYSKSVMSFVENSGDYAEKMVDHLLDILTKGEHTKTQKILSQKKGSQDGGSGSSSSKSASQSKERKSPSPASSTAGSQDNKPQQNIDFDSLKSLGDLGVDVSFLDDFKDSIKPDPMQEKLDQTAGLLKDLQQTQNERLSLKPPSHLSHVPGPSEKEVKLGNIYLLIISSFCIQATPSDVSSVQGLRSAMGITLHTVKNEPMDEPVTTCAAETDSQLTNQVVDNTDNEPSVTNDQEMFSTNQNAFDSAITNQNIDDNEDDDKEIDISEFLQFPSQT</sequence>
<evidence type="ECO:0000256" key="4">
    <source>
        <dbReference type="ARBA" id="ARBA00023163"/>
    </source>
</evidence>
<keyword evidence="10" id="KW-1185">Reference proteome</keyword>
<comment type="caution">
    <text evidence="9">The sequence shown here is derived from an EMBL/GenBank/DDBJ whole genome shotgun (WGS) entry which is preliminary data.</text>
</comment>
<proteinExistence type="predicted"/>
<dbReference type="PROSITE" id="PS50014">
    <property type="entry name" value="BROMODOMAIN_2"/>
    <property type="match status" value="1"/>
</dbReference>
<dbReference type="SMART" id="SM00297">
    <property type="entry name" value="BROMO"/>
    <property type="match status" value="1"/>
</dbReference>
<dbReference type="Pfam" id="PF00439">
    <property type="entry name" value="Bromodomain"/>
    <property type="match status" value="1"/>
</dbReference>
<comment type="subcellular location">
    <subcellularLocation>
        <location evidence="1">Nucleus</location>
    </subcellularLocation>
</comment>
<evidence type="ECO:0000256" key="2">
    <source>
        <dbReference type="ARBA" id="ARBA00023015"/>
    </source>
</evidence>
<keyword evidence="2" id="KW-0805">Transcription regulation</keyword>
<feature type="region of interest" description="Disordered" evidence="7">
    <location>
        <begin position="1"/>
        <end position="52"/>
    </location>
</feature>
<dbReference type="PANTHER" id="PTHR22881:SF27">
    <property type="entry name" value="BROMODOMAIN CONTAINING 7_9"/>
    <property type="match status" value="1"/>
</dbReference>
<dbReference type="InterPro" id="IPR001487">
    <property type="entry name" value="Bromodomain"/>
</dbReference>